<reference evidence="1" key="1">
    <citation type="journal article" date="2020" name="New Phytol.">
        <title>Comparative genomics reveals dynamic genome evolution in host specialist ectomycorrhizal fungi.</title>
        <authorList>
            <person name="Lofgren L.A."/>
            <person name="Nguyen N.H."/>
            <person name="Vilgalys R."/>
            <person name="Ruytinx J."/>
            <person name="Liao H.L."/>
            <person name="Branco S."/>
            <person name="Kuo A."/>
            <person name="LaButti K."/>
            <person name="Lipzen A."/>
            <person name="Andreopoulos W."/>
            <person name="Pangilinan J."/>
            <person name="Riley R."/>
            <person name="Hundley H."/>
            <person name="Na H."/>
            <person name="Barry K."/>
            <person name="Grigoriev I.V."/>
            <person name="Stajich J.E."/>
            <person name="Kennedy P.G."/>
        </authorList>
    </citation>
    <scope>NUCLEOTIDE SEQUENCE</scope>
    <source>
        <strain evidence="1">MN1</strain>
    </source>
</reference>
<dbReference type="AlphaFoldDB" id="A0A9P7DK63"/>
<dbReference type="OrthoDB" id="10492081at2759"/>
<sequence length="56" mass="6501">MMHPPYSSDARSASPSMTTIRVKRRIEPLQRETHVLNLFIALKISDYDMFSPLHTL</sequence>
<dbReference type="GeneID" id="64631452"/>
<dbReference type="Proteomes" id="UP000807769">
    <property type="component" value="Unassembled WGS sequence"/>
</dbReference>
<name>A0A9P7DK63_9AGAM</name>
<accession>A0A9P7DK63</accession>
<evidence type="ECO:0000313" key="1">
    <source>
        <dbReference type="EMBL" id="KAG1796848.1"/>
    </source>
</evidence>
<gene>
    <name evidence="1" type="ORF">BJ212DRAFT_1407442</name>
</gene>
<protein>
    <submittedName>
        <fullName evidence="1">Uncharacterized protein</fullName>
    </submittedName>
</protein>
<keyword evidence="2" id="KW-1185">Reference proteome</keyword>
<dbReference type="EMBL" id="JABBWG010000242">
    <property type="protein sequence ID" value="KAG1796848.1"/>
    <property type="molecule type" value="Genomic_DNA"/>
</dbReference>
<organism evidence="1 2">
    <name type="scientific">Suillus subaureus</name>
    <dbReference type="NCBI Taxonomy" id="48587"/>
    <lineage>
        <taxon>Eukaryota</taxon>
        <taxon>Fungi</taxon>
        <taxon>Dikarya</taxon>
        <taxon>Basidiomycota</taxon>
        <taxon>Agaricomycotina</taxon>
        <taxon>Agaricomycetes</taxon>
        <taxon>Agaricomycetidae</taxon>
        <taxon>Boletales</taxon>
        <taxon>Suillineae</taxon>
        <taxon>Suillaceae</taxon>
        <taxon>Suillus</taxon>
    </lineage>
</organism>
<evidence type="ECO:0000313" key="2">
    <source>
        <dbReference type="Proteomes" id="UP000807769"/>
    </source>
</evidence>
<proteinExistence type="predicted"/>
<comment type="caution">
    <text evidence="1">The sequence shown here is derived from an EMBL/GenBank/DDBJ whole genome shotgun (WGS) entry which is preliminary data.</text>
</comment>
<dbReference type="RefSeq" id="XP_041185400.1">
    <property type="nucleotide sequence ID" value="XM_041337436.1"/>
</dbReference>